<evidence type="ECO:0000256" key="3">
    <source>
        <dbReference type="ARBA" id="ARBA00021759"/>
    </source>
</evidence>
<dbReference type="Gene3D" id="3.20.20.150">
    <property type="entry name" value="Divalent-metal-dependent TIM barrel enzymes"/>
    <property type="match status" value="1"/>
</dbReference>
<dbReference type="InterPro" id="IPR018246">
    <property type="entry name" value="AP_endonuc_F2_Zn_BS"/>
</dbReference>
<dbReference type="GO" id="GO:0005634">
    <property type="term" value="C:nucleus"/>
    <property type="evidence" value="ECO:0007669"/>
    <property type="project" value="TreeGrafter"/>
</dbReference>
<dbReference type="PROSITE" id="PS51432">
    <property type="entry name" value="AP_NUCLEASE_F2_4"/>
    <property type="match status" value="1"/>
</dbReference>
<dbReference type="InterPro" id="IPR036237">
    <property type="entry name" value="Xyl_isomerase-like_sf"/>
</dbReference>
<dbReference type="FunCoup" id="E4V6Z8">
    <property type="interactions" value="47"/>
</dbReference>
<dbReference type="SUPFAM" id="SSF51658">
    <property type="entry name" value="Xylose isomerase-like"/>
    <property type="match status" value="1"/>
</dbReference>
<dbReference type="GO" id="GO:0008270">
    <property type="term" value="F:zinc ion binding"/>
    <property type="evidence" value="ECO:0007669"/>
    <property type="project" value="InterPro"/>
</dbReference>
<feature type="compositionally biased region" description="Basic and acidic residues" evidence="9">
    <location>
        <begin position="79"/>
        <end position="99"/>
    </location>
</feature>
<reference evidence="12" key="1">
    <citation type="journal article" date="2012" name="MBio">
        <title>Comparative genome analysis of Trichophyton rubrum and related dermatophytes reveals candidate genes involved in infection.</title>
        <authorList>
            <person name="Martinez D.A."/>
            <person name="Oliver B.G."/>
            <person name="Graeser Y."/>
            <person name="Goldberg J.M."/>
            <person name="Li W."/>
            <person name="Martinez-Rossi N.M."/>
            <person name="Monod M."/>
            <person name="Shelest E."/>
            <person name="Barton R.C."/>
            <person name="Birch E."/>
            <person name="Brakhage A.A."/>
            <person name="Chen Z."/>
            <person name="Gurr S.J."/>
            <person name="Heiman D."/>
            <person name="Heitman J."/>
            <person name="Kosti I."/>
            <person name="Rossi A."/>
            <person name="Saif S."/>
            <person name="Samalova M."/>
            <person name="Saunders C.W."/>
            <person name="Shea T."/>
            <person name="Summerbell R.C."/>
            <person name="Xu J."/>
            <person name="Young S."/>
            <person name="Zeng Q."/>
            <person name="Birren B.W."/>
            <person name="Cuomo C.A."/>
            <person name="White T.C."/>
        </authorList>
    </citation>
    <scope>NUCLEOTIDE SEQUENCE [LARGE SCALE GENOMIC DNA]</scope>
    <source>
        <strain evidence="12">ATCC MYA-4604 / CBS 118893</strain>
    </source>
</reference>
<dbReference type="RefSeq" id="XP_003169241.1">
    <property type="nucleotide sequence ID" value="XM_003169193.1"/>
</dbReference>
<evidence type="ECO:0000313" key="12">
    <source>
        <dbReference type="Proteomes" id="UP000002669"/>
    </source>
</evidence>
<name>E4V6Z8_ARTGP</name>
<evidence type="ECO:0000256" key="8">
    <source>
        <dbReference type="ARBA" id="ARBA00023204"/>
    </source>
</evidence>
<feature type="compositionally biased region" description="Basic residues" evidence="9">
    <location>
        <begin position="110"/>
        <end position="122"/>
    </location>
</feature>
<dbReference type="PROSITE" id="PS00731">
    <property type="entry name" value="AP_NUCLEASE_F2_3"/>
    <property type="match status" value="1"/>
</dbReference>
<keyword evidence="11" id="KW-0456">Lyase</keyword>
<organism evidence="12">
    <name type="scientific">Arthroderma gypseum (strain ATCC MYA-4604 / CBS 118893)</name>
    <name type="common">Microsporum gypseum</name>
    <dbReference type="NCBI Taxonomy" id="535722"/>
    <lineage>
        <taxon>Eukaryota</taxon>
        <taxon>Fungi</taxon>
        <taxon>Dikarya</taxon>
        <taxon>Ascomycota</taxon>
        <taxon>Pezizomycotina</taxon>
        <taxon>Eurotiomycetes</taxon>
        <taxon>Eurotiomycetidae</taxon>
        <taxon>Onygenales</taxon>
        <taxon>Arthrodermataceae</taxon>
        <taxon>Nannizzia</taxon>
    </lineage>
</organism>
<dbReference type="eggNOG" id="KOG3997">
    <property type="taxonomic scope" value="Eukaryota"/>
</dbReference>
<dbReference type="GO" id="GO:0005739">
    <property type="term" value="C:mitochondrion"/>
    <property type="evidence" value="ECO:0007669"/>
    <property type="project" value="TreeGrafter"/>
</dbReference>
<dbReference type="PANTHER" id="PTHR21445:SF0">
    <property type="entry name" value="APURINIC-APYRIMIDINIC ENDONUCLEASE"/>
    <property type="match status" value="1"/>
</dbReference>
<feature type="compositionally biased region" description="Basic and acidic residues" evidence="9">
    <location>
        <begin position="460"/>
        <end position="487"/>
    </location>
</feature>
<proteinExistence type="inferred from homology"/>
<dbReference type="EMBL" id="DS989831">
    <property type="protein sequence ID" value="EFQ96864.1"/>
    <property type="molecule type" value="Genomic_DNA"/>
</dbReference>
<dbReference type="FunFam" id="3.20.20.150:FF:000001">
    <property type="entry name" value="Probable endonuclease 4"/>
    <property type="match status" value="1"/>
</dbReference>
<comment type="similarity">
    <text evidence="2">Belongs to the AP endonuclease 2 family.</text>
</comment>
<evidence type="ECO:0000256" key="7">
    <source>
        <dbReference type="ARBA" id="ARBA00022833"/>
    </source>
</evidence>
<dbReference type="STRING" id="535722.E4V6Z8"/>
<evidence type="ECO:0000259" key="10">
    <source>
        <dbReference type="Pfam" id="PF01261"/>
    </source>
</evidence>
<evidence type="ECO:0000256" key="4">
    <source>
        <dbReference type="ARBA" id="ARBA00022723"/>
    </source>
</evidence>
<dbReference type="AlphaFoldDB" id="E4V6Z8"/>
<dbReference type="NCBIfam" id="TIGR00587">
    <property type="entry name" value="nfo"/>
    <property type="match status" value="1"/>
</dbReference>
<dbReference type="PANTHER" id="PTHR21445">
    <property type="entry name" value="ENDONUCLEASE IV ENDODEOXYRIBONUCLEASE IV"/>
    <property type="match status" value="1"/>
</dbReference>
<evidence type="ECO:0000256" key="6">
    <source>
        <dbReference type="ARBA" id="ARBA00022801"/>
    </source>
</evidence>
<feature type="domain" description="Xylose isomerase-like TIM barrel" evidence="10">
    <location>
        <begin position="165"/>
        <end position="425"/>
    </location>
</feature>
<evidence type="ECO:0000256" key="1">
    <source>
        <dbReference type="ARBA" id="ARBA00001947"/>
    </source>
</evidence>
<sequence>MPATRSTRRNQETKATSTAVDGAPETAILERKRGLSVTGASLAKRSKKSGYSGASEPPNSEPKLKKNSQDNDTPETDNLSEKLLETERTEHPTKVKPEDQKEEEVEVGKSRRAKGTTPGKRKIKEESSAEMNPLASRASGLRMFVGAHVSAAKGVQNSIPNSIHIGGNAFALFLKSQRKWDNPPLQDENRDLFKKACVDNNYDAAKHILPHGSYLVNLAQEDPAKATVAYNSFLDDLRRCEALGIKLYNFHPGATNKTSLESSLSRLAKALISALDATKTVIPVLETMCGHGTTIGGPLSHFRDLFALIPESYHSRLGVCVDTCHSFAAGYDLRSPAGWDKFMTEFDETIGLKFLRAWHLNDSKTPLGSNRDLHANIGTGFLGLRAFHNLMNDKRVEGMPMVLETPIDRPIEGAGAGAKGKKTTEDKSVWAKEIKLLESLIGMDAESKEFFDLEAKLADEGKEERAKHQAMFDKKAKEKAGKSKDIRSMFGKGKPQKKGSRKNDDSSEDETDGECGSSHE</sequence>
<accession>E4V6Z8</accession>
<dbReference type="Proteomes" id="UP000002669">
    <property type="component" value="Unassembled WGS sequence"/>
</dbReference>
<dbReference type="GO" id="GO:0003906">
    <property type="term" value="F:DNA-(apurinic or apyrimidinic site) endonuclease activity"/>
    <property type="evidence" value="ECO:0007669"/>
    <property type="project" value="TreeGrafter"/>
</dbReference>
<evidence type="ECO:0000256" key="9">
    <source>
        <dbReference type="SAM" id="MobiDB-lite"/>
    </source>
</evidence>
<protein>
    <recommendedName>
        <fullName evidence="3">Apurinic-apyrimidinic endonuclease 1</fullName>
    </recommendedName>
</protein>
<keyword evidence="4" id="KW-0479">Metal-binding</keyword>
<dbReference type="InterPro" id="IPR013022">
    <property type="entry name" value="Xyl_isomerase-like_TIM-brl"/>
</dbReference>
<dbReference type="Pfam" id="PF01261">
    <property type="entry name" value="AP_endonuc_2"/>
    <property type="match status" value="1"/>
</dbReference>
<evidence type="ECO:0000313" key="11">
    <source>
        <dbReference type="EMBL" id="EFQ96864.1"/>
    </source>
</evidence>
<dbReference type="GO" id="GO:0003677">
    <property type="term" value="F:DNA binding"/>
    <property type="evidence" value="ECO:0007669"/>
    <property type="project" value="InterPro"/>
</dbReference>
<dbReference type="HAMAP" id="MF_00152">
    <property type="entry name" value="Nfo"/>
    <property type="match status" value="1"/>
</dbReference>
<dbReference type="GeneID" id="10024316"/>
<feature type="region of interest" description="Disordered" evidence="9">
    <location>
        <begin position="460"/>
        <end position="520"/>
    </location>
</feature>
<dbReference type="InterPro" id="IPR001719">
    <property type="entry name" value="AP_endonuc_2"/>
</dbReference>
<gene>
    <name evidence="11" type="ORF">MGYG_08784</name>
</gene>
<dbReference type="PROSITE" id="PS00730">
    <property type="entry name" value="AP_NUCLEASE_F2_2"/>
    <property type="match status" value="1"/>
</dbReference>
<keyword evidence="7" id="KW-0862">Zinc</keyword>
<evidence type="ECO:0000256" key="2">
    <source>
        <dbReference type="ARBA" id="ARBA00005340"/>
    </source>
</evidence>
<dbReference type="VEuPathDB" id="FungiDB:MGYG_08784"/>
<dbReference type="GO" id="GO:0008081">
    <property type="term" value="F:phosphoric diester hydrolase activity"/>
    <property type="evidence" value="ECO:0007669"/>
    <property type="project" value="TreeGrafter"/>
</dbReference>
<evidence type="ECO:0000256" key="5">
    <source>
        <dbReference type="ARBA" id="ARBA00022763"/>
    </source>
</evidence>
<feature type="region of interest" description="Disordered" evidence="9">
    <location>
        <begin position="1"/>
        <end position="132"/>
    </location>
</feature>
<dbReference type="GO" id="GO:0016829">
    <property type="term" value="F:lyase activity"/>
    <property type="evidence" value="ECO:0007669"/>
    <property type="project" value="UniProtKB-KW"/>
</dbReference>
<keyword evidence="5" id="KW-0227">DNA damage</keyword>
<dbReference type="OMA" id="DEGCQSH"/>
<comment type="cofactor">
    <cofactor evidence="1">
        <name>Zn(2+)</name>
        <dbReference type="ChEBI" id="CHEBI:29105"/>
    </cofactor>
</comment>
<dbReference type="HOGENOM" id="CLU_025885_1_3_1"/>
<keyword evidence="8" id="KW-0234">DNA repair</keyword>
<dbReference type="SMART" id="SM00518">
    <property type="entry name" value="AP2Ec"/>
    <property type="match status" value="1"/>
</dbReference>
<keyword evidence="12" id="KW-1185">Reference proteome</keyword>
<dbReference type="OrthoDB" id="7663182at2759"/>
<dbReference type="GO" id="GO:0006284">
    <property type="term" value="P:base-excision repair"/>
    <property type="evidence" value="ECO:0007669"/>
    <property type="project" value="TreeGrafter"/>
</dbReference>
<dbReference type="InParanoid" id="E4V6Z8"/>
<keyword evidence="6" id="KW-0378">Hydrolase</keyword>
<dbReference type="CDD" id="cd00019">
    <property type="entry name" value="AP2Ec"/>
    <property type="match status" value="1"/>
</dbReference>